<dbReference type="Proteomes" id="UP000007753">
    <property type="component" value="Chromosome 1"/>
</dbReference>
<protein>
    <submittedName>
        <fullName evidence="1">Uncharacterized protein</fullName>
    </submittedName>
</protein>
<dbReference type="KEGG" id="sjp:SJA_C1-09230"/>
<reference evidence="1 2" key="1">
    <citation type="journal article" date="2010" name="J. Bacteriol.">
        <title>Complete genome sequence of the representative gamma-hexachlorocyclohexane-degrading bacterium Sphingobium japonicum UT26.</title>
        <authorList>
            <person name="Nagata Y."/>
            <person name="Ohtsubo Y."/>
            <person name="Endo R."/>
            <person name="Ichikawa N."/>
            <person name="Ankai A."/>
            <person name="Oguchi A."/>
            <person name="Fukui S."/>
            <person name="Fujita N."/>
            <person name="Tsuda M."/>
        </authorList>
    </citation>
    <scope>NUCLEOTIDE SEQUENCE [LARGE SCALE GENOMIC DNA]</scope>
    <source>
        <strain evidence="2">DSM 16413 / CCM 7287 / MTCC 6362 / UT26 / NBRC 101211 / UT26S</strain>
    </source>
</reference>
<keyword evidence="2" id="KW-1185">Reference proteome</keyword>
<accession>D4YZH5</accession>
<dbReference type="HOGENOM" id="CLU_1947448_0_0_5"/>
<evidence type="ECO:0000313" key="1">
    <source>
        <dbReference type="EMBL" id="BAI95757.1"/>
    </source>
</evidence>
<gene>
    <name evidence="1" type="ordered locus">SJA_C1-09230</name>
</gene>
<name>D4YZH5_SPHIU</name>
<dbReference type="EMBL" id="AP010803">
    <property type="protein sequence ID" value="BAI95757.1"/>
    <property type="molecule type" value="Genomic_DNA"/>
</dbReference>
<dbReference type="STRING" id="452662.SJA_C1-09230"/>
<proteinExistence type="predicted"/>
<sequence length="129" mass="15273">MTKKTEASDLHRYYINRLNRRKSFVNSSRWIRFKDGANSINHKDIFLMIKQTEEGKFRISLNNVNGKKDYETFLDAQIKAFDFIEDGSASAYLNDRQRKIRARRQPDGAAATCEFLIRPRRTIHHSIHR</sequence>
<dbReference type="AlphaFoldDB" id="D4YZH5"/>
<organism evidence="1 2">
    <name type="scientific">Sphingobium indicum (strain DSM 16413 / CCM 7287 / MTCC 6362 / UT26 / NBRC 101211 / UT26S)</name>
    <name type="common">Sphingobium japonicum</name>
    <dbReference type="NCBI Taxonomy" id="452662"/>
    <lineage>
        <taxon>Bacteria</taxon>
        <taxon>Pseudomonadati</taxon>
        <taxon>Pseudomonadota</taxon>
        <taxon>Alphaproteobacteria</taxon>
        <taxon>Sphingomonadales</taxon>
        <taxon>Sphingomonadaceae</taxon>
        <taxon>Sphingobium</taxon>
    </lineage>
</organism>
<evidence type="ECO:0000313" key="2">
    <source>
        <dbReference type="Proteomes" id="UP000007753"/>
    </source>
</evidence>